<dbReference type="SUPFAM" id="SSF88688">
    <property type="entry name" value="Families 57/38 glycoside transferase middle domain"/>
    <property type="match status" value="1"/>
</dbReference>
<dbReference type="InterPro" id="IPR015341">
    <property type="entry name" value="Glyco_hydro_38_cen"/>
</dbReference>
<sequence length="1016" mass="110508">MHDDRRLTEERLDRFTREFLNGAVYSHSAPVTVTGWAAPGEPVPFAEAAAQAFTPVSAGTPWGAPWSTLWLHVTGAPPSDWTDADGTLELRVELGFTGGPGFNAEGLVYRADGTVVKGISPFNAYVPLSPGEPVDLYIECAANPDLGGDFVSPTHLGDRDTAGDGPLYRLGTIDLTLRDRTVWELQQDVWTLHGLMHELPFDLPRRHEVLRALERMLDVVDPHDIAATASAGRAALAPALASPAAASAHRITAVGHAHIDSAWLWPVRETARKCARTFANVVDLMDRDPSFRFACSSAQQFAWVRDRHPELFARIKDHVAAGRFVPVGGMWVEADTNMPGGEAMARQFVAGKRFFLHEFGIDTPEAWLPDSFGYSAAMPQIVAEAGSRYFLTQKLSWNQTNRMPHSSFLWEGIDGTALFTHFPPVDKYNSDLSGADLARAQKNYKEQGVGTRSLVPFGWGDGGGGPTREMLAAAARTASLDGSPTVSIGTPVEFFDAAAAELEHPARWSGELYLEFHRGTYTSQANTKQGNRRSEHLLREAELWAATAAVRTGFAYPLEELEEIWHLVLLQQFHDILPGSSIAWVHKDAERNYAAVAKRLERIIDGALAALANGSTSAGGGVARNRLTTPVDDSPAAEAHSLVFNAAPHARDGVPALGATVIQTAPAICPTAEGTAFQLDNGVVSALIDARGLLVSLVDAASGREAMAGPGNLLQLHRDIPNHWEAWDIDSFYRRDVTDLDAVESVTIDGDAVVVRRTFGDSSITQRISLRAGSPALDIVCEIDWHERQKLLKLAFPFDVQADRSASEIQFGHVFRPTHANTSWDAAKFEICAHRWVHVGEPDYGVAVANDSTYGHDITRRTVDPGTPATGTVVRLSLLRAPRYPDPETDQGFHRLAISVRPGATIGDAVEEGYRRNLAPRTVAGSVTSVAPLVTVDHPAVIVEAVKLAEDGSGDVVVRLYESRGTRADATIHADFPYQSVVRTDLLERPVADPESAGDVHLSLRPFKIVTLRYRR</sequence>
<dbReference type="SUPFAM" id="SSF88713">
    <property type="entry name" value="Glycoside hydrolase/deacetylase"/>
    <property type="match status" value="1"/>
</dbReference>
<dbReference type="PANTHER" id="PTHR46017:SF1">
    <property type="entry name" value="ALPHA-MANNOSIDASE 2C1"/>
    <property type="match status" value="1"/>
</dbReference>
<keyword evidence="2" id="KW-0479">Metal-binding</keyword>
<dbReference type="EMBL" id="LSRE01000044">
    <property type="protein sequence ID" value="KXO91230.1"/>
    <property type="molecule type" value="Genomic_DNA"/>
</dbReference>
<proteinExistence type="inferred from homology"/>
<comment type="similarity">
    <text evidence="1">Belongs to the glycosyl hydrolase 38 family.</text>
</comment>
<dbReference type="Pfam" id="PF07748">
    <property type="entry name" value="Glyco_hydro_38C"/>
    <property type="match status" value="1"/>
</dbReference>
<dbReference type="InterPro" id="IPR011330">
    <property type="entry name" value="Glyco_hydro/deAcase_b/a-brl"/>
</dbReference>
<dbReference type="Gene3D" id="2.70.98.30">
    <property type="entry name" value="Golgi alpha-mannosidase II, domain 4"/>
    <property type="match status" value="1"/>
</dbReference>
<protein>
    <submittedName>
        <fullName evidence="6">Alpha-mannosidase</fullName>
    </submittedName>
</protein>
<keyword evidence="7" id="KW-1185">Reference proteome</keyword>
<dbReference type="PANTHER" id="PTHR46017">
    <property type="entry name" value="ALPHA-MANNOSIDASE 2C1"/>
    <property type="match status" value="1"/>
</dbReference>
<evidence type="ECO:0000259" key="5">
    <source>
        <dbReference type="SMART" id="SM00872"/>
    </source>
</evidence>
<dbReference type="Gene3D" id="1.20.1270.50">
    <property type="entry name" value="Glycoside hydrolase family 38, central domain"/>
    <property type="match status" value="1"/>
</dbReference>
<dbReference type="InterPro" id="IPR054723">
    <property type="entry name" value="Ams1-like_N"/>
</dbReference>
<dbReference type="InterPro" id="IPR000602">
    <property type="entry name" value="Glyco_hydro_38_N"/>
</dbReference>
<evidence type="ECO:0000313" key="7">
    <source>
        <dbReference type="Proteomes" id="UP000070409"/>
    </source>
</evidence>
<evidence type="ECO:0000256" key="4">
    <source>
        <dbReference type="ARBA" id="ARBA00023295"/>
    </source>
</evidence>
<dbReference type="Gene3D" id="2.60.40.2220">
    <property type="match status" value="1"/>
</dbReference>
<evidence type="ECO:0000256" key="1">
    <source>
        <dbReference type="ARBA" id="ARBA00009792"/>
    </source>
</evidence>
<dbReference type="Proteomes" id="UP000070409">
    <property type="component" value="Unassembled WGS sequence"/>
</dbReference>
<dbReference type="InterPro" id="IPR011682">
    <property type="entry name" value="Glyco_hydro_38_C"/>
</dbReference>
<dbReference type="InterPro" id="IPR027291">
    <property type="entry name" value="Glyco_hydro_38_N_sf"/>
</dbReference>
<keyword evidence="4" id="KW-0326">Glycosidase</keyword>
<dbReference type="SMART" id="SM00872">
    <property type="entry name" value="Alpha-mann_mid"/>
    <property type="match status" value="1"/>
</dbReference>
<comment type="caution">
    <text evidence="6">The sequence shown here is derived from an EMBL/GenBank/DDBJ whole genome shotgun (WGS) entry which is preliminary data.</text>
</comment>
<dbReference type="Pfam" id="PF17677">
    <property type="entry name" value="Glyco_hydro38C2"/>
    <property type="match status" value="1"/>
</dbReference>
<dbReference type="RefSeq" id="WP_068746577.1">
    <property type="nucleotide sequence ID" value="NZ_LSRE01000044.1"/>
</dbReference>
<gene>
    <name evidence="6" type="ORF">AXK61_06630</name>
</gene>
<feature type="domain" description="Glycoside hydrolase family 38 central" evidence="5">
    <location>
        <begin position="515"/>
        <end position="593"/>
    </location>
</feature>
<dbReference type="Pfam" id="PF22907">
    <property type="entry name" value="Ams1-like_1st"/>
    <property type="match status" value="1"/>
</dbReference>
<name>A0A137YZ69_9ACTN</name>
<evidence type="ECO:0000256" key="2">
    <source>
        <dbReference type="ARBA" id="ARBA00022723"/>
    </source>
</evidence>
<dbReference type="Gene3D" id="3.20.110.10">
    <property type="entry name" value="Glycoside hydrolase 38, N terminal domain"/>
    <property type="match status" value="1"/>
</dbReference>
<evidence type="ECO:0000313" key="6">
    <source>
        <dbReference type="EMBL" id="KXO91230.1"/>
    </source>
</evidence>
<organism evidence="6 7">
    <name type="scientific">Tsukamurella pseudospumae</name>
    <dbReference type="NCBI Taxonomy" id="239498"/>
    <lineage>
        <taxon>Bacteria</taxon>
        <taxon>Bacillati</taxon>
        <taxon>Actinomycetota</taxon>
        <taxon>Actinomycetes</taxon>
        <taxon>Mycobacteriales</taxon>
        <taxon>Tsukamurellaceae</taxon>
        <taxon>Tsukamurella</taxon>
    </lineage>
</organism>
<dbReference type="CDD" id="cd10789">
    <property type="entry name" value="GH38N_AMII_ER_cytosolic"/>
    <property type="match status" value="1"/>
</dbReference>
<dbReference type="InterPro" id="IPR041147">
    <property type="entry name" value="GH38_C"/>
</dbReference>
<accession>A0A137YZ69</accession>
<dbReference type="Pfam" id="PF01074">
    <property type="entry name" value="Glyco_hydro_38N"/>
    <property type="match status" value="1"/>
</dbReference>
<evidence type="ECO:0000256" key="3">
    <source>
        <dbReference type="ARBA" id="ARBA00022801"/>
    </source>
</evidence>
<dbReference type="SUPFAM" id="SSF74650">
    <property type="entry name" value="Galactose mutarotase-like"/>
    <property type="match status" value="1"/>
</dbReference>
<dbReference type="InterPro" id="IPR037094">
    <property type="entry name" value="Glyco_hydro_38_cen_sf"/>
</dbReference>
<keyword evidence="3" id="KW-0378">Hydrolase</keyword>
<reference evidence="6 7" key="1">
    <citation type="submission" date="2016-02" db="EMBL/GenBank/DDBJ databases">
        <authorList>
            <person name="Teng J.L."/>
            <person name="Tang Y."/>
            <person name="Huang Y."/>
            <person name="Guo F."/>
            <person name="Wei W."/>
            <person name="Chen J.H."/>
            <person name="Wong S.Y."/>
            <person name="Lau S.K."/>
            <person name="Woo P.C."/>
        </authorList>
    </citation>
    <scope>NUCLEOTIDE SEQUENCE [LARGE SCALE GENOMIC DNA]</scope>
    <source>
        <strain evidence="6 7">JCM 13375</strain>
    </source>
</reference>
<dbReference type="Pfam" id="PF09261">
    <property type="entry name" value="Alpha-mann_mid"/>
    <property type="match status" value="1"/>
</dbReference>
<dbReference type="InterPro" id="IPR011013">
    <property type="entry name" value="Gal_mutarotase_sf_dom"/>
</dbReference>
<dbReference type="InterPro" id="IPR028995">
    <property type="entry name" value="Glyco_hydro_57/38_cen_sf"/>
</dbReference>